<comment type="caution">
    <text evidence="1">The sequence shown here is derived from an EMBL/GenBank/DDBJ whole genome shotgun (WGS) entry which is preliminary data.</text>
</comment>
<dbReference type="Proteomes" id="UP000016660">
    <property type="component" value="Unassembled WGS sequence"/>
</dbReference>
<evidence type="ECO:0000313" key="1">
    <source>
        <dbReference type="EMBL" id="ERJ75220.1"/>
    </source>
</evidence>
<organism evidence="1 2">
    <name type="scientific">Prevotella disiens JCM 6334 = ATCC 29426</name>
    <dbReference type="NCBI Taxonomy" id="1235811"/>
    <lineage>
        <taxon>Bacteria</taxon>
        <taxon>Pseudomonadati</taxon>
        <taxon>Bacteroidota</taxon>
        <taxon>Bacteroidia</taxon>
        <taxon>Bacteroidales</taxon>
        <taxon>Prevotellaceae</taxon>
        <taxon>Prevotella</taxon>
    </lineage>
</organism>
<protein>
    <submittedName>
        <fullName evidence="1">Uncharacterized protein</fullName>
    </submittedName>
</protein>
<sequence>MFLDKFSRHNYFIFESSCFEVQNPLFCAPKQWVLILVIKKQKAQSIKKISLISLSKDNHRQPYAKGQSL</sequence>
<keyword evidence="2" id="KW-1185">Reference proteome</keyword>
<dbReference type="EMBL" id="AWUY01000178">
    <property type="protein sequence ID" value="ERJ75220.1"/>
    <property type="molecule type" value="Genomic_DNA"/>
</dbReference>
<evidence type="ECO:0000313" key="2">
    <source>
        <dbReference type="Proteomes" id="UP000016660"/>
    </source>
</evidence>
<name>A0ABN0NQF8_9BACT</name>
<accession>A0ABN0NQF8</accession>
<reference evidence="1 2" key="1">
    <citation type="submission" date="2013-06" db="EMBL/GenBank/DDBJ databases">
        <authorList>
            <person name="Weinstock G."/>
            <person name="Sodergren E."/>
            <person name="Lobos E.A."/>
            <person name="Fulton L."/>
            <person name="Fulton R."/>
            <person name="Courtney L."/>
            <person name="Fronick C."/>
            <person name="O'Laughlin M."/>
            <person name="Godfrey J."/>
            <person name="Wilson R.M."/>
            <person name="Miner T."/>
            <person name="Farmer C."/>
            <person name="Delehaunty K."/>
            <person name="Cordes M."/>
            <person name="Minx P."/>
            <person name="Tomlinson C."/>
            <person name="Chen J."/>
            <person name="Wollam A."/>
            <person name="Pepin K.H."/>
            <person name="Bhonagiri V."/>
            <person name="Zhang X."/>
            <person name="Warren W."/>
            <person name="Mitreva M."/>
            <person name="Mardis E.R."/>
            <person name="Wilson R.K."/>
        </authorList>
    </citation>
    <scope>NUCLEOTIDE SEQUENCE [LARGE SCALE GENOMIC DNA]</scope>
    <source>
        <strain evidence="1 2">ATCC 29426</strain>
    </source>
</reference>
<gene>
    <name evidence="1" type="ORF">HMPREF0653_01933</name>
</gene>
<proteinExistence type="predicted"/>